<evidence type="ECO:0000313" key="1">
    <source>
        <dbReference type="EMBL" id="CAG9771314.1"/>
    </source>
</evidence>
<sequence>MVPEVIMLIRRKTEMNLHDDGLFGSPIQNRKLIGTSYAQRLNSLSLSRTNRTSTSSRRISTPNCRRKELFDEDRSNLEYQRFCEGLEKPLAIALVLNKGKKMSVGKDESVISGHLRVTKEDLDILNQPIMRDDIKQTISERIFGLLNGSYMKLVRKTSKIFKRNDASNLDCSNANDPDCPCKNRNFLDLRTRKSPCPANNANIIII</sequence>
<reference evidence="1" key="1">
    <citation type="submission" date="2022-01" db="EMBL/GenBank/DDBJ databases">
        <authorList>
            <person name="King R."/>
        </authorList>
    </citation>
    <scope>NUCLEOTIDE SEQUENCE</scope>
</reference>
<organism evidence="1 2">
    <name type="scientific">Ceutorhynchus assimilis</name>
    <name type="common">cabbage seed weevil</name>
    <dbReference type="NCBI Taxonomy" id="467358"/>
    <lineage>
        <taxon>Eukaryota</taxon>
        <taxon>Metazoa</taxon>
        <taxon>Ecdysozoa</taxon>
        <taxon>Arthropoda</taxon>
        <taxon>Hexapoda</taxon>
        <taxon>Insecta</taxon>
        <taxon>Pterygota</taxon>
        <taxon>Neoptera</taxon>
        <taxon>Endopterygota</taxon>
        <taxon>Coleoptera</taxon>
        <taxon>Polyphaga</taxon>
        <taxon>Cucujiformia</taxon>
        <taxon>Curculionidae</taxon>
        <taxon>Ceutorhynchinae</taxon>
        <taxon>Ceutorhynchus</taxon>
    </lineage>
</organism>
<dbReference type="Proteomes" id="UP001152799">
    <property type="component" value="Chromosome 7"/>
</dbReference>
<accession>A0A9N9MVF7</accession>
<keyword evidence="2" id="KW-1185">Reference proteome</keyword>
<gene>
    <name evidence="1" type="ORF">CEUTPL_LOCUS11750</name>
</gene>
<proteinExistence type="predicted"/>
<protein>
    <submittedName>
        <fullName evidence="1">Uncharacterized protein</fullName>
    </submittedName>
</protein>
<dbReference type="EMBL" id="OU892283">
    <property type="protein sequence ID" value="CAG9771314.1"/>
    <property type="molecule type" value="Genomic_DNA"/>
</dbReference>
<name>A0A9N9MVF7_9CUCU</name>
<evidence type="ECO:0000313" key="2">
    <source>
        <dbReference type="Proteomes" id="UP001152799"/>
    </source>
</evidence>
<dbReference type="AlphaFoldDB" id="A0A9N9MVF7"/>